<dbReference type="EMBL" id="MT142510">
    <property type="protein sequence ID" value="QJA83388.1"/>
    <property type="molecule type" value="Genomic_DNA"/>
</dbReference>
<evidence type="ECO:0000313" key="3">
    <source>
        <dbReference type="EMBL" id="QJA83388.1"/>
    </source>
</evidence>
<evidence type="ECO:0000313" key="1">
    <source>
        <dbReference type="EMBL" id="QJA49940.1"/>
    </source>
</evidence>
<evidence type="ECO:0000313" key="4">
    <source>
        <dbReference type="EMBL" id="QJH98353.1"/>
    </source>
</evidence>
<gene>
    <name evidence="3" type="ORF">MM415A00288_0008</name>
    <name evidence="2" type="ORF">MM415B00385_0020</name>
    <name evidence="1" type="ORF">TM448A01538_0010</name>
    <name evidence="4" type="ORF">TM448B01270_0019</name>
</gene>
<name>A0A6H1ZRW4_9ZZZZ</name>
<accession>A0A6H1ZRW4</accession>
<evidence type="ECO:0000313" key="2">
    <source>
        <dbReference type="EMBL" id="QJA65582.1"/>
    </source>
</evidence>
<proteinExistence type="predicted"/>
<reference evidence="1" key="1">
    <citation type="submission" date="2020-03" db="EMBL/GenBank/DDBJ databases">
        <title>The deep terrestrial virosphere.</title>
        <authorList>
            <person name="Holmfeldt K."/>
            <person name="Nilsson E."/>
            <person name="Simone D."/>
            <person name="Lopez-Fernandez M."/>
            <person name="Wu X."/>
            <person name="de Brujin I."/>
            <person name="Lundin D."/>
            <person name="Andersson A."/>
            <person name="Bertilsson S."/>
            <person name="Dopson M."/>
        </authorList>
    </citation>
    <scope>NUCLEOTIDE SEQUENCE</scope>
    <source>
        <strain evidence="3">MM415A00288</strain>
        <strain evidence="2">MM415B00385</strain>
        <strain evidence="1">TM448A01538</strain>
        <strain evidence="4">TM448B01270</strain>
    </source>
</reference>
<organism evidence="1">
    <name type="scientific">viral metagenome</name>
    <dbReference type="NCBI Taxonomy" id="1070528"/>
    <lineage>
        <taxon>unclassified sequences</taxon>
        <taxon>metagenomes</taxon>
        <taxon>organismal metagenomes</taxon>
    </lineage>
</organism>
<dbReference type="EMBL" id="MT144728">
    <property type="protein sequence ID" value="QJH98353.1"/>
    <property type="molecule type" value="Genomic_DNA"/>
</dbReference>
<dbReference type="EMBL" id="MT141541">
    <property type="protein sequence ID" value="QJA65582.1"/>
    <property type="molecule type" value="Genomic_DNA"/>
</dbReference>
<dbReference type="EMBL" id="MT144164">
    <property type="protein sequence ID" value="QJA49940.1"/>
    <property type="molecule type" value="Genomic_DNA"/>
</dbReference>
<dbReference type="AlphaFoldDB" id="A0A6H1ZRW4"/>
<sequence length="156" mass="16377">MYGAKLSRPMGGLAQPLQHIIGTNSAVFNIGDVVDITSGYTSVLGATSDRPFGICTKKVTMASDNVTVAKVKVPVQPIGMDDQFEMDFDAAATAANQGQFFQFNTGGTGAQTIDLATASDTVGQVVLVELDPRGEGSTVRGLFRVALPEMAFEPET</sequence>
<protein>
    <submittedName>
        <fullName evidence="1">Uncharacterized protein</fullName>
    </submittedName>
</protein>